<feature type="chain" id="PRO_5002522397" evidence="1">
    <location>
        <begin position="22"/>
        <end position="506"/>
    </location>
</feature>
<organism evidence="2">
    <name type="scientific">Phaffia rhodozyma</name>
    <name type="common">Yeast</name>
    <name type="synonym">Xanthophyllomyces dendrorhous</name>
    <dbReference type="NCBI Taxonomy" id="264483"/>
    <lineage>
        <taxon>Eukaryota</taxon>
        <taxon>Fungi</taxon>
        <taxon>Dikarya</taxon>
        <taxon>Basidiomycota</taxon>
        <taxon>Agaricomycotina</taxon>
        <taxon>Tremellomycetes</taxon>
        <taxon>Cystofilobasidiales</taxon>
        <taxon>Mrakiaceae</taxon>
        <taxon>Phaffia</taxon>
    </lineage>
</organism>
<accession>A0A0F7SNA2</accession>
<feature type="signal peptide" evidence="1">
    <location>
        <begin position="1"/>
        <end position="21"/>
    </location>
</feature>
<proteinExistence type="predicted"/>
<reference evidence="2" key="1">
    <citation type="submission" date="2014-08" db="EMBL/GenBank/DDBJ databases">
        <authorList>
            <person name="Sharma Rahul"/>
            <person name="Thines Marco"/>
        </authorList>
    </citation>
    <scope>NUCLEOTIDE SEQUENCE</scope>
</reference>
<name>A0A0F7SNA2_PHARH</name>
<evidence type="ECO:0000256" key="1">
    <source>
        <dbReference type="SAM" id="SignalP"/>
    </source>
</evidence>
<evidence type="ECO:0000313" key="2">
    <source>
        <dbReference type="EMBL" id="CED82144.1"/>
    </source>
</evidence>
<dbReference type="EMBL" id="LN483124">
    <property type="protein sequence ID" value="CED82144.1"/>
    <property type="molecule type" value="Genomic_DNA"/>
</dbReference>
<keyword evidence="1" id="KW-0732">Signal</keyword>
<sequence length="506" mass="56366">MAPRKMLLLVLLSSGMTSLLLFSFFQPPPLPLPEFMSMNASPWLEFGPDEQCLFVSPLSELTSAERQAAESLLPSIDSAFESPNGLLSFRPTAGNASVVGEPSADKTVHPVLGLLAQGERRWKNMIDKQSRTLGEAVEEYKKRMGRQPPKGFDHWWAFATANQVLFPDEYDPIMNSLLPFYALPPDEIAQRVTEAESIPETFTLIVKEGGKVVLQWNDQYSRDIWWNARTRADHQINLMEPFLDKLGEMRVTFSIHDQPFMVLPYERRQELEGLAKGRVGSYTSHLIDEDIHTADWINACPPDSPARTGTEALFIGEENGKEKDSVRFVVNHESAMNPCSNPSLLQSHIHFLTPQTESTKPKPHSRLLPILSLSRTEVNADIPVAPVGIVSGGLTRQDVGKEMDGGWPAQSPKLYWRGAPTANPKVPISPSIFANSHRTRLASLAQGNSSRSEEEHMLMVPSGARDGSVEVQSIKGDILAQKFLDVQLQGSWTCEDENDEQCNKLK</sequence>
<protein>
    <submittedName>
        <fullName evidence="2">Cap1-related protein</fullName>
    </submittedName>
</protein>
<dbReference type="AlphaFoldDB" id="A0A0F7SNA2"/>